<reference evidence="2 3" key="2">
    <citation type="submission" date="2018-11" db="EMBL/GenBank/DDBJ databases">
        <authorList>
            <consortium name="Pathogen Informatics"/>
        </authorList>
    </citation>
    <scope>NUCLEOTIDE SEQUENCE [LARGE SCALE GENOMIC DNA]</scope>
</reference>
<evidence type="ECO:0000313" key="3">
    <source>
        <dbReference type="Proteomes" id="UP000270296"/>
    </source>
</evidence>
<organism evidence="4">
    <name type="scientific">Soboliphyme baturini</name>
    <dbReference type="NCBI Taxonomy" id="241478"/>
    <lineage>
        <taxon>Eukaryota</taxon>
        <taxon>Metazoa</taxon>
        <taxon>Ecdysozoa</taxon>
        <taxon>Nematoda</taxon>
        <taxon>Enoplea</taxon>
        <taxon>Dorylaimia</taxon>
        <taxon>Dioctophymatida</taxon>
        <taxon>Dioctophymatoidea</taxon>
        <taxon>Soboliphymatidae</taxon>
        <taxon>Soboliphyme</taxon>
    </lineage>
</organism>
<protein>
    <submittedName>
        <fullName evidence="4">LisH domain-containing protein</fullName>
    </submittedName>
</protein>
<dbReference type="AlphaFoldDB" id="A0A183IZZ2"/>
<evidence type="ECO:0000313" key="2">
    <source>
        <dbReference type="EMBL" id="VDP21813.1"/>
    </source>
</evidence>
<dbReference type="EMBL" id="UZAM01012427">
    <property type="protein sequence ID" value="VDP21813.1"/>
    <property type="molecule type" value="Genomic_DNA"/>
</dbReference>
<gene>
    <name evidence="2" type="ORF">SBAD_LOCUS9190</name>
</gene>
<feature type="domain" description="Egal-1 winged helix" evidence="1">
    <location>
        <begin position="15"/>
        <end position="55"/>
    </location>
</feature>
<sequence length="56" mass="6014">MAAATASSDDSDVRNMALMFFLDHLMQKNGHRSIHDLSCQFGARGFTPAMRAAVGG</sequence>
<name>A0A183IZZ2_9BILA</name>
<dbReference type="Proteomes" id="UP000270296">
    <property type="component" value="Unassembled WGS sequence"/>
</dbReference>
<reference evidence="4" key="1">
    <citation type="submission" date="2016-06" db="UniProtKB">
        <authorList>
            <consortium name="WormBaseParasite"/>
        </authorList>
    </citation>
    <scope>IDENTIFICATION</scope>
</reference>
<proteinExistence type="predicted"/>
<dbReference type="OrthoDB" id="5840583at2759"/>
<dbReference type="WBParaSite" id="SBAD_0000952001-mRNA-1">
    <property type="protein sequence ID" value="SBAD_0000952001-mRNA-1"/>
    <property type="gene ID" value="SBAD_0000952001"/>
</dbReference>
<accession>A0A183IZZ2</accession>
<evidence type="ECO:0000259" key="1">
    <source>
        <dbReference type="Pfam" id="PF23713"/>
    </source>
</evidence>
<evidence type="ECO:0000313" key="4">
    <source>
        <dbReference type="WBParaSite" id="SBAD_0000952001-mRNA-1"/>
    </source>
</evidence>
<dbReference type="Pfam" id="PF23713">
    <property type="entry name" value="WHD_Egal"/>
    <property type="match status" value="1"/>
</dbReference>
<dbReference type="InterPro" id="IPR056589">
    <property type="entry name" value="WH_Egal-1"/>
</dbReference>
<keyword evidence="3" id="KW-1185">Reference proteome</keyword>